<dbReference type="SUPFAM" id="SSF56801">
    <property type="entry name" value="Acetyl-CoA synthetase-like"/>
    <property type="match status" value="1"/>
</dbReference>
<sequence>MGGKPPPALPDHEWTTWTFKQWHDDSRTAAKGFVSLGFSVHDSVNVWGFNAPEWMISAMAAGFAGGKIAGLYPTDAPETAAYKVVHSRGSIVVVEDKGKMEKLAKALTARGDSKRVKAFVAYGFEPAAGEKVTISNEQVPVISWKALMELGGRAIDEEIDRRTAALVPGECAALVYTSGTTGEPKAVMLSHDSVQFECASVWQQLSSEGVGTEPVQERILSYLPLSHVAGKMVDIAASVYCAARKPSHVTVYFARPYDLKVGAIKDRLVACKPTIFLGVPLVWEKIADKLKALGATTRGPKKALATWAKRLALEHAQEGQLGGSGAYPPGYSMANALVLKKIKAALGLDECKFGFTGAAPMRVDTQEYFGSLGLNINEIYGMSESCACCTWSSNVAHMWGSCGYQMPGFEVKAFRVDPTDLNKKAECPRAPTLDNIDEEFQGELCFRGRAIMMGYMANPDLGQAHVDELTKKTEESIDSDGWLHSGDKGMVTDKGMVKITGRYKEIIIGEGGENIAPVPIEDHIKKCCDGINEVMMIGDKRKYNVAVITLKAVGANGEVPGTDDLDMGAKRVNPEVTTISKAMDDKTWIDAITEAINSANSNGKVCPNQAFKIQKFTILPTNFSEEAGQLTPTKKLKRQEVAKAYASTIEKMYASKDVYVHH</sequence>
<dbReference type="PROSITE" id="PS00455">
    <property type="entry name" value="AMP_BINDING"/>
    <property type="match status" value="1"/>
</dbReference>
<dbReference type="GO" id="GO:0005783">
    <property type="term" value="C:endoplasmic reticulum"/>
    <property type="evidence" value="ECO:0007669"/>
    <property type="project" value="TreeGrafter"/>
</dbReference>
<dbReference type="InterPro" id="IPR000873">
    <property type="entry name" value="AMP-dep_synth/lig_dom"/>
</dbReference>
<dbReference type="EMBL" id="CAJNNW010034472">
    <property type="protein sequence ID" value="CAE8722817.1"/>
    <property type="molecule type" value="Genomic_DNA"/>
</dbReference>
<reference evidence="5" key="1">
    <citation type="submission" date="2021-02" db="EMBL/GenBank/DDBJ databases">
        <authorList>
            <person name="Dougan E. K."/>
            <person name="Rhodes N."/>
            <person name="Thang M."/>
            <person name="Chan C."/>
        </authorList>
    </citation>
    <scope>NUCLEOTIDE SEQUENCE</scope>
</reference>
<feature type="domain" description="AMP-dependent synthetase/ligase" evidence="4">
    <location>
        <begin position="7"/>
        <end position="455"/>
    </location>
</feature>
<protein>
    <recommendedName>
        <fullName evidence="4">AMP-dependent synthetase/ligase domain-containing protein</fullName>
    </recommendedName>
</protein>
<keyword evidence="2" id="KW-0276">Fatty acid metabolism</keyword>
<evidence type="ECO:0000256" key="3">
    <source>
        <dbReference type="ARBA" id="ARBA00023098"/>
    </source>
</evidence>
<evidence type="ECO:0000256" key="1">
    <source>
        <dbReference type="ARBA" id="ARBA00022598"/>
    </source>
</evidence>
<proteinExistence type="predicted"/>
<comment type="caution">
    <text evidence="5">The sequence shown here is derived from an EMBL/GenBank/DDBJ whole genome shotgun (WGS) entry which is preliminary data.</text>
</comment>
<dbReference type="AlphaFoldDB" id="A0A813L5B6"/>
<dbReference type="GO" id="GO:0016020">
    <property type="term" value="C:membrane"/>
    <property type="evidence" value="ECO:0007669"/>
    <property type="project" value="TreeGrafter"/>
</dbReference>
<dbReference type="PANTHER" id="PTHR43272">
    <property type="entry name" value="LONG-CHAIN-FATTY-ACID--COA LIGASE"/>
    <property type="match status" value="1"/>
</dbReference>
<gene>
    <name evidence="5" type="ORF">PGLA2088_LOCUS42771</name>
</gene>
<keyword evidence="1" id="KW-0436">Ligase</keyword>
<evidence type="ECO:0000256" key="2">
    <source>
        <dbReference type="ARBA" id="ARBA00022832"/>
    </source>
</evidence>
<dbReference type="GO" id="GO:0004467">
    <property type="term" value="F:long-chain fatty acid-CoA ligase activity"/>
    <property type="evidence" value="ECO:0007669"/>
    <property type="project" value="TreeGrafter"/>
</dbReference>
<dbReference type="Pfam" id="PF00501">
    <property type="entry name" value="AMP-binding"/>
    <property type="match status" value="1"/>
</dbReference>
<organism evidence="5 6">
    <name type="scientific">Polarella glacialis</name>
    <name type="common">Dinoflagellate</name>
    <dbReference type="NCBI Taxonomy" id="89957"/>
    <lineage>
        <taxon>Eukaryota</taxon>
        <taxon>Sar</taxon>
        <taxon>Alveolata</taxon>
        <taxon>Dinophyceae</taxon>
        <taxon>Suessiales</taxon>
        <taxon>Suessiaceae</taxon>
        <taxon>Polarella</taxon>
    </lineage>
</organism>
<dbReference type="PANTHER" id="PTHR43272:SF32">
    <property type="entry name" value="AMP-DEPENDENT SYNTHETASE_LIGASE DOMAIN-CONTAINING PROTEIN"/>
    <property type="match status" value="1"/>
</dbReference>
<dbReference type="Proteomes" id="UP000626109">
    <property type="component" value="Unassembled WGS sequence"/>
</dbReference>
<accession>A0A813L5B6</accession>
<dbReference type="Pfam" id="PF23562">
    <property type="entry name" value="AMP-binding_C_3"/>
    <property type="match status" value="2"/>
</dbReference>
<dbReference type="InterPro" id="IPR042099">
    <property type="entry name" value="ANL_N_sf"/>
</dbReference>
<dbReference type="Gene3D" id="3.40.50.12780">
    <property type="entry name" value="N-terminal domain of ligase-like"/>
    <property type="match status" value="1"/>
</dbReference>
<name>A0A813L5B6_POLGL</name>
<evidence type="ECO:0000313" key="6">
    <source>
        <dbReference type="Proteomes" id="UP000626109"/>
    </source>
</evidence>
<evidence type="ECO:0000313" key="5">
    <source>
        <dbReference type="EMBL" id="CAE8722817.1"/>
    </source>
</evidence>
<dbReference type="InterPro" id="IPR020845">
    <property type="entry name" value="AMP-binding_CS"/>
</dbReference>
<keyword evidence="3" id="KW-0443">Lipid metabolism</keyword>
<evidence type="ECO:0000259" key="4">
    <source>
        <dbReference type="Pfam" id="PF00501"/>
    </source>
</evidence>